<evidence type="ECO:0000256" key="1">
    <source>
        <dbReference type="SAM" id="MobiDB-lite"/>
    </source>
</evidence>
<organism evidence="2 3">
    <name type="scientific">Goodea atripinnis</name>
    <dbReference type="NCBI Taxonomy" id="208336"/>
    <lineage>
        <taxon>Eukaryota</taxon>
        <taxon>Metazoa</taxon>
        <taxon>Chordata</taxon>
        <taxon>Craniata</taxon>
        <taxon>Vertebrata</taxon>
        <taxon>Euteleostomi</taxon>
        <taxon>Actinopterygii</taxon>
        <taxon>Neopterygii</taxon>
        <taxon>Teleostei</taxon>
        <taxon>Neoteleostei</taxon>
        <taxon>Acanthomorphata</taxon>
        <taxon>Ovalentaria</taxon>
        <taxon>Atherinomorphae</taxon>
        <taxon>Cyprinodontiformes</taxon>
        <taxon>Goodeidae</taxon>
        <taxon>Goodea</taxon>
    </lineage>
</organism>
<proteinExistence type="predicted"/>
<sequence length="72" mass="7817">QLPPRPAGVSWSSAGSGGAARGHGHHHCHIPNCPAGRRSGIHPPGKAAATTRVWTMNLRWTWEHQPTMRILL</sequence>
<feature type="non-terminal residue" evidence="2">
    <location>
        <position position="72"/>
    </location>
</feature>
<dbReference type="Proteomes" id="UP001476798">
    <property type="component" value="Unassembled WGS sequence"/>
</dbReference>
<gene>
    <name evidence="2" type="ORF">GOODEAATRI_027694</name>
</gene>
<protein>
    <submittedName>
        <fullName evidence="2">Uncharacterized protein</fullName>
    </submittedName>
</protein>
<reference evidence="2 3" key="1">
    <citation type="submission" date="2021-06" db="EMBL/GenBank/DDBJ databases">
        <authorList>
            <person name="Palmer J.M."/>
        </authorList>
    </citation>
    <scope>NUCLEOTIDE SEQUENCE [LARGE SCALE GENOMIC DNA]</scope>
    <source>
        <strain evidence="2 3">GA_2019</strain>
        <tissue evidence="2">Muscle</tissue>
    </source>
</reference>
<accession>A0ABV0Q1L2</accession>
<feature type="non-terminal residue" evidence="2">
    <location>
        <position position="1"/>
    </location>
</feature>
<evidence type="ECO:0000313" key="3">
    <source>
        <dbReference type="Proteomes" id="UP001476798"/>
    </source>
</evidence>
<feature type="region of interest" description="Disordered" evidence="1">
    <location>
        <begin position="1"/>
        <end position="48"/>
    </location>
</feature>
<comment type="caution">
    <text evidence="2">The sequence shown here is derived from an EMBL/GenBank/DDBJ whole genome shotgun (WGS) entry which is preliminary data.</text>
</comment>
<dbReference type="EMBL" id="JAHRIO010093632">
    <property type="protein sequence ID" value="MEQ2189670.1"/>
    <property type="molecule type" value="Genomic_DNA"/>
</dbReference>
<evidence type="ECO:0000313" key="2">
    <source>
        <dbReference type="EMBL" id="MEQ2189670.1"/>
    </source>
</evidence>
<keyword evidence="3" id="KW-1185">Reference proteome</keyword>
<name>A0ABV0Q1L2_9TELE</name>